<dbReference type="PRINTS" id="PR00412">
    <property type="entry name" value="EPOXHYDRLASE"/>
</dbReference>
<dbReference type="Pfam" id="PF12697">
    <property type="entry name" value="Abhydrolase_6"/>
    <property type="match status" value="1"/>
</dbReference>
<proteinExistence type="predicted"/>
<name>A0A6J6H0Q3_9ZZZZ</name>
<evidence type="ECO:0000259" key="1">
    <source>
        <dbReference type="Pfam" id="PF12697"/>
    </source>
</evidence>
<dbReference type="SUPFAM" id="SSF53474">
    <property type="entry name" value="alpha/beta-Hydrolases"/>
    <property type="match status" value="1"/>
</dbReference>
<evidence type="ECO:0000313" key="2">
    <source>
        <dbReference type="EMBL" id="CAB4604884.1"/>
    </source>
</evidence>
<dbReference type="InterPro" id="IPR029058">
    <property type="entry name" value="AB_hydrolase_fold"/>
</dbReference>
<feature type="domain" description="AB hydrolase-1" evidence="1">
    <location>
        <begin position="4"/>
        <end position="240"/>
    </location>
</feature>
<dbReference type="PANTHER" id="PTHR43798:SF5">
    <property type="entry name" value="MONOACYLGLYCEROL LIPASE ABHD6"/>
    <property type="match status" value="1"/>
</dbReference>
<dbReference type="InterPro" id="IPR000639">
    <property type="entry name" value="Epox_hydrolase-like"/>
</dbReference>
<dbReference type="AlphaFoldDB" id="A0A6J6H0Q3"/>
<dbReference type="GO" id="GO:0016020">
    <property type="term" value="C:membrane"/>
    <property type="evidence" value="ECO:0007669"/>
    <property type="project" value="TreeGrafter"/>
</dbReference>
<accession>A0A6J6H0Q3</accession>
<dbReference type="InterPro" id="IPR000073">
    <property type="entry name" value="AB_hydrolase_1"/>
</dbReference>
<dbReference type="GO" id="GO:0047372">
    <property type="term" value="F:monoacylglycerol lipase activity"/>
    <property type="evidence" value="ECO:0007669"/>
    <property type="project" value="TreeGrafter"/>
</dbReference>
<dbReference type="InterPro" id="IPR050266">
    <property type="entry name" value="AB_hydrolase_sf"/>
</dbReference>
<gene>
    <name evidence="2" type="ORF">UFOPK1874_00018</name>
</gene>
<reference evidence="2" key="1">
    <citation type="submission" date="2020-05" db="EMBL/GenBank/DDBJ databases">
        <authorList>
            <person name="Chiriac C."/>
            <person name="Salcher M."/>
            <person name="Ghai R."/>
            <person name="Kavagutti S V."/>
        </authorList>
    </citation>
    <scope>NUCLEOTIDE SEQUENCE</scope>
</reference>
<sequence length="249" mass="27753">MTKVFVHGNPETSVIWKPVVELLNDRRINDIVLLSPPGFGAPTPKDWGGTVREYTQWLADELKAIGGDIDLVGHDWGAGHVFRVLAEYPGIVRSWATDCVGLMHRDYVWHDAAQGWQTPEVGEQMVQGMVDMDADTFVTAFGGLGFPEDIAREMKLGIDAEMARCILTLYRDAAQPAMRALGSRFIEQNPKRGLVIIAENDHYAGPHETHEEIATAVGAKVKRLEGCGHWWMLEKPEEAARMLAGHWIK</sequence>
<dbReference type="PANTHER" id="PTHR43798">
    <property type="entry name" value="MONOACYLGLYCEROL LIPASE"/>
    <property type="match status" value="1"/>
</dbReference>
<protein>
    <submittedName>
        <fullName evidence="2">Unannotated protein</fullName>
    </submittedName>
</protein>
<dbReference type="EMBL" id="CAEZUX010000001">
    <property type="protein sequence ID" value="CAB4604884.1"/>
    <property type="molecule type" value="Genomic_DNA"/>
</dbReference>
<organism evidence="2">
    <name type="scientific">freshwater metagenome</name>
    <dbReference type="NCBI Taxonomy" id="449393"/>
    <lineage>
        <taxon>unclassified sequences</taxon>
        <taxon>metagenomes</taxon>
        <taxon>ecological metagenomes</taxon>
    </lineage>
</organism>
<dbReference type="Gene3D" id="3.40.50.1820">
    <property type="entry name" value="alpha/beta hydrolase"/>
    <property type="match status" value="1"/>
</dbReference>
<dbReference type="GO" id="GO:0046464">
    <property type="term" value="P:acylglycerol catabolic process"/>
    <property type="evidence" value="ECO:0007669"/>
    <property type="project" value="TreeGrafter"/>
</dbReference>